<dbReference type="SUPFAM" id="SSF103196">
    <property type="entry name" value="Roadblock/LC7 domain"/>
    <property type="match status" value="1"/>
</dbReference>
<proteinExistence type="predicted"/>
<dbReference type="AlphaFoldDB" id="A0A5C4NLL5"/>
<dbReference type="Gene3D" id="3.30.450.30">
    <property type="entry name" value="Dynein light chain 2a, cytoplasmic"/>
    <property type="match status" value="1"/>
</dbReference>
<gene>
    <name evidence="1" type="ORF">FHG71_01740</name>
</gene>
<evidence type="ECO:0000313" key="1">
    <source>
        <dbReference type="EMBL" id="TNC74880.1"/>
    </source>
</evidence>
<accession>A0A5C4NLL5</accession>
<dbReference type="EMBL" id="VDFV01000001">
    <property type="protein sequence ID" value="TNC74880.1"/>
    <property type="molecule type" value="Genomic_DNA"/>
</dbReference>
<name>A0A5C4NLL5_9RHOB</name>
<dbReference type="RefSeq" id="WP_139079874.1">
    <property type="nucleotide sequence ID" value="NZ_VDFV01000001.1"/>
</dbReference>
<comment type="caution">
    <text evidence="1">The sequence shown here is derived from an EMBL/GenBank/DDBJ whole genome shotgun (WGS) entry which is preliminary data.</text>
</comment>
<dbReference type="OrthoDB" id="3781969at2"/>
<keyword evidence="2" id="KW-1185">Reference proteome</keyword>
<reference evidence="1 2" key="1">
    <citation type="submission" date="2019-06" db="EMBL/GenBank/DDBJ databases">
        <authorList>
            <person name="Jiang L."/>
        </authorList>
    </citation>
    <scope>NUCLEOTIDE SEQUENCE [LARGE SCALE GENOMIC DNA]</scope>
    <source>
        <strain evidence="1 2">YIM 48858</strain>
    </source>
</reference>
<protein>
    <submittedName>
        <fullName evidence="1">Roadblock/LC7 domain-containing protein</fullName>
    </submittedName>
</protein>
<evidence type="ECO:0000313" key="2">
    <source>
        <dbReference type="Proteomes" id="UP000305709"/>
    </source>
</evidence>
<sequence length="117" mass="12335">MRTDISGTSTIAGFIGAALVDGESGLLLASEGGGRMDLEAAAAVNTQVVKAERQAMEALGLDDSIDDILITLGKQLHLIRPLEQAPETFLYVALDKKGANLGMARLRVRQIEASLSL</sequence>
<organism evidence="1 2">
    <name type="scientific">Rubellimicrobium roseum</name>
    <dbReference type="NCBI Taxonomy" id="687525"/>
    <lineage>
        <taxon>Bacteria</taxon>
        <taxon>Pseudomonadati</taxon>
        <taxon>Pseudomonadota</taxon>
        <taxon>Alphaproteobacteria</taxon>
        <taxon>Rhodobacterales</taxon>
        <taxon>Roseobacteraceae</taxon>
        <taxon>Rubellimicrobium</taxon>
    </lineage>
</organism>
<dbReference type="Proteomes" id="UP000305709">
    <property type="component" value="Unassembled WGS sequence"/>
</dbReference>